<keyword evidence="3" id="KW-0560">Oxidoreductase</keyword>
<evidence type="ECO:0000259" key="6">
    <source>
        <dbReference type="Pfam" id="PF02867"/>
    </source>
</evidence>
<protein>
    <submittedName>
        <fullName evidence="7">Ribonucleotide reductase</fullName>
    </submittedName>
</protein>
<evidence type="ECO:0000313" key="8">
    <source>
        <dbReference type="Proteomes" id="UP000218899"/>
    </source>
</evidence>
<comment type="cofactor">
    <cofactor evidence="1">
        <name>adenosylcob(III)alamin</name>
        <dbReference type="ChEBI" id="CHEBI:18408"/>
    </cofactor>
</comment>
<keyword evidence="8" id="KW-1185">Reference proteome</keyword>
<gene>
    <name evidence="7" type="ORF">SVA_3055</name>
</gene>
<feature type="domain" description="Ribonucleotide reductase large subunit C-terminal" evidence="6">
    <location>
        <begin position="5"/>
        <end position="280"/>
    </location>
</feature>
<dbReference type="SUPFAM" id="SSF51998">
    <property type="entry name" value="PFL-like glycyl radical enzymes"/>
    <property type="match status" value="1"/>
</dbReference>
<keyword evidence="4" id="KW-0170">Cobalt</keyword>
<evidence type="ECO:0000256" key="2">
    <source>
        <dbReference type="ARBA" id="ARBA00022628"/>
    </source>
</evidence>
<accession>A0A1B4V7U7</accession>
<name>A0A1B4V7U7_9GAMM</name>
<dbReference type="OrthoDB" id="9762933at2"/>
<organism evidence="7 8">
    <name type="scientific">Sulfurifustis variabilis</name>
    <dbReference type="NCBI Taxonomy" id="1675686"/>
    <lineage>
        <taxon>Bacteria</taxon>
        <taxon>Pseudomonadati</taxon>
        <taxon>Pseudomonadota</taxon>
        <taxon>Gammaproteobacteria</taxon>
        <taxon>Acidiferrobacterales</taxon>
        <taxon>Acidiferrobacteraceae</taxon>
        <taxon>Sulfurifustis</taxon>
    </lineage>
</organism>
<dbReference type="Pfam" id="PF02867">
    <property type="entry name" value="Ribonuc_red_lgC"/>
    <property type="match status" value="1"/>
</dbReference>
<dbReference type="PANTHER" id="PTHR43371:SF1">
    <property type="entry name" value="RIBONUCLEOSIDE-DIPHOSPHATE REDUCTASE"/>
    <property type="match status" value="1"/>
</dbReference>
<dbReference type="PANTHER" id="PTHR43371">
    <property type="entry name" value="VITAMIN B12-DEPENDENT RIBONUCLEOTIDE REDUCTASE"/>
    <property type="match status" value="1"/>
</dbReference>
<dbReference type="Proteomes" id="UP000218899">
    <property type="component" value="Chromosome"/>
</dbReference>
<sequence length="661" mass="72495">MPDYGCCCLGSIDLTRFVRAPFSAGASFDREAFCRLVPVAVRMLDNVLDVTYWPLPQQKDEAKSKRRVGLGFTGLGDALVMLGLRYDSDEGREFAASVAQSLRDQAYRASIELGKEKGVPARIDPEKYLESGFAKRLPAEIREGILQHGIRNSHLLSIAPTGTISLAFADNASNGIEPAFAWVYTRKKREPDGSVKEYTVEDHAYRLYREGGGDTARLPGSFVSALEISARDHLAMVATVAPYVDTSISKTVNVPACCPYEDFEDLYLEAWKFGVKGLATHRPSEVRGSVLSVEPKPAEAKAPETAPEFDESDPDRRIELKSVPAPALASLRWRKRPVLPSGNPAWCYVVDHPRGYKFAVFIGHVENGRNHPFEVWVNGAEQPRGLGALAKSLSMDMRSNDRGWLRRKLESLAQASADDGFELAMPPQGEPKRVPSMVSGFAQLLWYRCTELGAFGDIGDTPVLNALMSPKEPKTGPDGTMSWVVDVLNPATGDDFVAGVKELLMPDGQRRPYSLWLSGEYPKVLDGLCKSLSYDMRVLDPAWVGGKLRQLLDYAEPRGDFLARTPGSSKQRNYPSTVAYIARLLIHRYAMLGILDEEGYPLIEAGMMQYDADNVVPIKARSVGAMEVAPGKRCGECGNYAVIRKDGCDFCTACGATGACG</sequence>
<proteinExistence type="predicted"/>
<dbReference type="AlphaFoldDB" id="A0A1B4V7U7"/>
<feature type="region of interest" description="Disordered" evidence="5">
    <location>
        <begin position="294"/>
        <end position="314"/>
    </location>
</feature>
<dbReference type="InterPro" id="IPR000788">
    <property type="entry name" value="RNR_lg_C"/>
</dbReference>
<evidence type="ECO:0000256" key="4">
    <source>
        <dbReference type="ARBA" id="ARBA00023285"/>
    </source>
</evidence>
<evidence type="ECO:0000256" key="5">
    <source>
        <dbReference type="SAM" id="MobiDB-lite"/>
    </source>
</evidence>
<dbReference type="Gene3D" id="3.20.70.20">
    <property type="match status" value="1"/>
</dbReference>
<reference evidence="7 8" key="1">
    <citation type="submission" date="2015-08" db="EMBL/GenBank/DDBJ databases">
        <title>Complete genome sequence of Sulfurifustis variabilis.</title>
        <authorList>
            <person name="Miura A."/>
            <person name="Kojima H."/>
            <person name="Fukui M."/>
        </authorList>
    </citation>
    <scope>NUCLEOTIDE SEQUENCE [LARGE SCALE GENOMIC DNA]</scope>
    <source>
        <strain evidence="8">skN76</strain>
    </source>
</reference>
<dbReference type="PRINTS" id="PR01183">
    <property type="entry name" value="RIBORDTASEM1"/>
</dbReference>
<dbReference type="KEGG" id="sva:SVA_3055"/>
<evidence type="ECO:0000313" key="7">
    <source>
        <dbReference type="EMBL" id="BAU49603.1"/>
    </source>
</evidence>
<dbReference type="InterPro" id="IPR050862">
    <property type="entry name" value="RdRp_reductase_class-2"/>
</dbReference>
<evidence type="ECO:0000256" key="1">
    <source>
        <dbReference type="ARBA" id="ARBA00001922"/>
    </source>
</evidence>
<dbReference type="GO" id="GO:0004748">
    <property type="term" value="F:ribonucleoside-diphosphate reductase activity, thioredoxin disulfide as acceptor"/>
    <property type="evidence" value="ECO:0007669"/>
    <property type="project" value="TreeGrafter"/>
</dbReference>
<dbReference type="EMBL" id="AP014936">
    <property type="protein sequence ID" value="BAU49603.1"/>
    <property type="molecule type" value="Genomic_DNA"/>
</dbReference>
<dbReference type="GO" id="GO:0031419">
    <property type="term" value="F:cobalamin binding"/>
    <property type="evidence" value="ECO:0007669"/>
    <property type="project" value="UniProtKB-KW"/>
</dbReference>
<evidence type="ECO:0000256" key="3">
    <source>
        <dbReference type="ARBA" id="ARBA00023002"/>
    </source>
</evidence>
<keyword evidence="2" id="KW-0846">Cobalamin</keyword>